<evidence type="ECO:0000313" key="2">
    <source>
        <dbReference type="WBParaSite" id="maker-uti_cns_0000590-snap-gene-0.2-mRNA-1"/>
    </source>
</evidence>
<dbReference type="Proteomes" id="UP000095280">
    <property type="component" value="Unplaced"/>
</dbReference>
<organism evidence="1 2">
    <name type="scientific">Macrostomum lignano</name>
    <dbReference type="NCBI Taxonomy" id="282301"/>
    <lineage>
        <taxon>Eukaryota</taxon>
        <taxon>Metazoa</taxon>
        <taxon>Spiralia</taxon>
        <taxon>Lophotrochozoa</taxon>
        <taxon>Platyhelminthes</taxon>
        <taxon>Rhabditophora</taxon>
        <taxon>Macrostomorpha</taxon>
        <taxon>Macrostomida</taxon>
        <taxon>Macrostomidae</taxon>
        <taxon>Macrostomum</taxon>
    </lineage>
</organism>
<protein>
    <submittedName>
        <fullName evidence="2">Uncharacterized protein</fullName>
    </submittedName>
</protein>
<proteinExistence type="predicted"/>
<sequence length="115" mass="13123">MPQQRDRQTSTTEDAFHDIVNNHASQTSAYVRRAMRRETDAQTLFGTLGDNAFRSKKRQLFEQLAPGSNPYAESGFRNAKPQYQSSYIVHPEWVSEQTAAARQRQQTTSSQTAKQ</sequence>
<name>A0A1I8G1V4_9PLAT</name>
<evidence type="ECO:0000313" key="1">
    <source>
        <dbReference type="Proteomes" id="UP000095280"/>
    </source>
</evidence>
<keyword evidence="1" id="KW-1185">Reference proteome</keyword>
<dbReference type="AlphaFoldDB" id="A0A1I8G1V4"/>
<reference evidence="2" key="1">
    <citation type="submission" date="2016-11" db="UniProtKB">
        <authorList>
            <consortium name="WormBaseParasite"/>
        </authorList>
    </citation>
    <scope>IDENTIFICATION</scope>
</reference>
<accession>A0A1I8G1V4</accession>
<dbReference type="WBParaSite" id="maker-uti_cns_0000590-snap-gene-0.2-mRNA-1">
    <property type="protein sequence ID" value="maker-uti_cns_0000590-snap-gene-0.2-mRNA-1"/>
    <property type="gene ID" value="maker-uti_cns_0000590-snap-gene-0.2"/>
</dbReference>